<evidence type="ECO:0000259" key="3">
    <source>
        <dbReference type="Pfam" id="PF16561"/>
    </source>
</evidence>
<feature type="compositionally biased region" description="Low complexity" evidence="2">
    <location>
        <begin position="204"/>
        <end position="216"/>
    </location>
</feature>
<comment type="caution">
    <text evidence="4">The sequence shown here is derived from an EMBL/GenBank/DDBJ whole genome shotgun (WGS) entry which is preliminary data.</text>
</comment>
<sequence length="552" mass="62314">MQPPSVRRNAGVMVSFTAALISPPFLTHFDSPVSPSCLCAVGPWGGVGKGGNFLPLKLSVALGEESRCGFSFLGFIEVKRRRRRRRRGSGYSCWCKKECDSEGDLALEAEILKFMKDSEKPEVFPSKKELVDAGRMDLVEAIQRQGGWLALGWDLDNGCDSQEEQEQQYQFQENGFQHLNFHQTENTWNNGDLKNSVDGEVRSSRASSCSPSSSGRTLEEVAAEDGRGIEDILSRLEKERNINFGFGFNEKEISTRFPSNDHKDDFLPQQSTTIVAGPERRRSISNTSRGIIDDSGGKISHNQSFLGVDDLRHGSSIKSDIWRNWSIQRAGPSDMEFEDISGDDTLEIRDRSSELDRRNESNSFQNDNPDQIHSHLERLELELSSVLQSLRSDADNISLQEDDRSSKDNLQNLSDALEFQQNEILTAQGKLRSIRAKLAVLEGKMALSIIDTQKIVEQKQRRIDDARRASQLLRTAYIVWPNSASEVLLAGSFDGWATQRKMERSRTGVFSLYLKLYPGRYEIKFIVDGKWMIDPFRPIVHNGHENNLLIIT</sequence>
<dbReference type="InterPro" id="IPR032640">
    <property type="entry name" value="AMPK1_CBM"/>
</dbReference>
<organism evidence="4 5">
    <name type="scientific">Rubroshorea leprosula</name>
    <dbReference type="NCBI Taxonomy" id="152421"/>
    <lineage>
        <taxon>Eukaryota</taxon>
        <taxon>Viridiplantae</taxon>
        <taxon>Streptophyta</taxon>
        <taxon>Embryophyta</taxon>
        <taxon>Tracheophyta</taxon>
        <taxon>Spermatophyta</taxon>
        <taxon>Magnoliopsida</taxon>
        <taxon>eudicotyledons</taxon>
        <taxon>Gunneridae</taxon>
        <taxon>Pentapetalae</taxon>
        <taxon>rosids</taxon>
        <taxon>malvids</taxon>
        <taxon>Malvales</taxon>
        <taxon>Dipterocarpaceae</taxon>
        <taxon>Rubroshorea</taxon>
    </lineage>
</organism>
<protein>
    <recommendedName>
        <fullName evidence="3">AMP-activated protein kinase glycogen-binding domain-containing protein</fullName>
    </recommendedName>
</protein>
<keyword evidence="5" id="KW-1185">Reference proteome</keyword>
<dbReference type="GO" id="GO:0009507">
    <property type="term" value="C:chloroplast"/>
    <property type="evidence" value="ECO:0007669"/>
    <property type="project" value="UniProtKB-ARBA"/>
</dbReference>
<dbReference type="SUPFAM" id="SSF81296">
    <property type="entry name" value="E set domains"/>
    <property type="match status" value="1"/>
</dbReference>
<dbReference type="EMBL" id="BPVZ01000014">
    <property type="protein sequence ID" value="GKU99349.1"/>
    <property type="molecule type" value="Genomic_DNA"/>
</dbReference>
<reference evidence="4 5" key="1">
    <citation type="journal article" date="2021" name="Commun. Biol.">
        <title>The genome of Shorea leprosula (Dipterocarpaceae) highlights the ecological relevance of drought in aseasonal tropical rainforests.</title>
        <authorList>
            <person name="Ng K.K.S."/>
            <person name="Kobayashi M.J."/>
            <person name="Fawcett J.A."/>
            <person name="Hatakeyama M."/>
            <person name="Paape T."/>
            <person name="Ng C.H."/>
            <person name="Ang C.C."/>
            <person name="Tnah L.H."/>
            <person name="Lee C.T."/>
            <person name="Nishiyama T."/>
            <person name="Sese J."/>
            <person name="O'Brien M.J."/>
            <person name="Copetti D."/>
            <person name="Mohd Noor M.I."/>
            <person name="Ong R.C."/>
            <person name="Putra M."/>
            <person name="Sireger I.Z."/>
            <person name="Indrioko S."/>
            <person name="Kosugi Y."/>
            <person name="Izuno A."/>
            <person name="Isagi Y."/>
            <person name="Lee S.L."/>
            <person name="Shimizu K.K."/>
        </authorList>
    </citation>
    <scope>NUCLEOTIDE SEQUENCE [LARGE SCALE GENOMIC DNA]</scope>
    <source>
        <strain evidence="4">214</strain>
    </source>
</reference>
<dbReference type="Proteomes" id="UP001054252">
    <property type="component" value="Unassembled WGS sequence"/>
</dbReference>
<evidence type="ECO:0000256" key="1">
    <source>
        <dbReference type="SAM" id="Coils"/>
    </source>
</evidence>
<dbReference type="PANTHER" id="PTHR47434:SF1">
    <property type="entry name" value="PROTEIN PTST HOMOLOG 2, CHLOROPLASTIC"/>
    <property type="match status" value="1"/>
</dbReference>
<keyword evidence="1" id="KW-0175">Coiled coil</keyword>
<evidence type="ECO:0000256" key="2">
    <source>
        <dbReference type="SAM" id="MobiDB-lite"/>
    </source>
</evidence>
<evidence type="ECO:0000313" key="4">
    <source>
        <dbReference type="EMBL" id="GKU99349.1"/>
    </source>
</evidence>
<name>A0AAV5IG79_9ROSI</name>
<dbReference type="AlphaFoldDB" id="A0AAV5IG79"/>
<proteinExistence type="predicted"/>
<evidence type="ECO:0000313" key="5">
    <source>
        <dbReference type="Proteomes" id="UP001054252"/>
    </source>
</evidence>
<dbReference type="Gene3D" id="2.60.40.10">
    <property type="entry name" value="Immunoglobulins"/>
    <property type="match status" value="1"/>
</dbReference>
<feature type="region of interest" description="Disordered" evidence="2">
    <location>
        <begin position="352"/>
        <end position="371"/>
    </location>
</feature>
<dbReference type="Pfam" id="PF16561">
    <property type="entry name" value="AMPK1_CBM"/>
    <property type="match status" value="1"/>
</dbReference>
<dbReference type="PANTHER" id="PTHR47434">
    <property type="entry name" value="PROTEIN PTST HOMOLOG 3, CHLOROPLASTIC"/>
    <property type="match status" value="1"/>
</dbReference>
<feature type="domain" description="AMP-activated protein kinase glycogen-binding" evidence="3">
    <location>
        <begin position="477"/>
        <end position="549"/>
    </location>
</feature>
<dbReference type="InterPro" id="IPR013783">
    <property type="entry name" value="Ig-like_fold"/>
</dbReference>
<accession>A0AAV5IG79</accession>
<feature type="region of interest" description="Disordered" evidence="2">
    <location>
        <begin position="187"/>
        <end position="222"/>
    </location>
</feature>
<feature type="coiled-coil region" evidence="1">
    <location>
        <begin position="410"/>
        <end position="476"/>
    </location>
</feature>
<dbReference type="CDD" id="cd02859">
    <property type="entry name" value="E_set_AMPKbeta_like_N"/>
    <property type="match status" value="1"/>
</dbReference>
<gene>
    <name evidence="4" type="ORF">SLEP1_g12212</name>
</gene>
<dbReference type="InterPro" id="IPR014756">
    <property type="entry name" value="Ig_E-set"/>
</dbReference>